<dbReference type="PROSITE" id="PS50216">
    <property type="entry name" value="DHHC"/>
    <property type="match status" value="1"/>
</dbReference>
<proteinExistence type="predicted"/>
<protein>
    <submittedName>
        <fullName evidence="2">Uncharacterized protein</fullName>
    </submittedName>
</protein>
<dbReference type="STRING" id="1230097.A0A423XBS2"/>
<dbReference type="EMBL" id="LKEB01000019">
    <property type="protein sequence ID" value="ROW13442.1"/>
    <property type="molecule type" value="Genomic_DNA"/>
</dbReference>
<evidence type="ECO:0000256" key="1">
    <source>
        <dbReference type="SAM" id="MobiDB-lite"/>
    </source>
</evidence>
<dbReference type="OrthoDB" id="10012048at2759"/>
<evidence type="ECO:0000313" key="2">
    <source>
        <dbReference type="EMBL" id="ROW13442.1"/>
    </source>
</evidence>
<comment type="caution">
    <text evidence="2">The sequence shown here is derived from an EMBL/GenBank/DDBJ whole genome shotgun (WGS) entry which is preliminary data.</text>
</comment>
<name>A0A423XBS2_9PEZI</name>
<sequence length="319" mass="35292">MSKLSGSKRSAATAFTSPTKPASSKRSRAYYDYYDEEDAGSSPKAQWSDDEDMDSDSKMSIDGDDWLPLGDPADQGDLKKAPITKVDVRPPPATTTQCNCDVSNNDDLAACVSCACSRWGYRCKPASCGCRGGPSCSNPFNRLDVEAIFGPAPVILHPCFISWMLRQEGVRPEQITTRYLFVSFLDNSAFFEAIWSDYKRQAYRDWRAKWDDLRLPASEQHDNHGGRIALQQELLRLAFTATDLSRGVFFSLCHPAGWQDGSCTRHCALCGVCTDSREWHCGTCNECVYGNTPQCDGCGGVSRHRGSEWMELGTGDPLV</sequence>
<dbReference type="InParanoid" id="A0A423XBS2"/>
<evidence type="ECO:0000313" key="3">
    <source>
        <dbReference type="Proteomes" id="UP000285146"/>
    </source>
</evidence>
<accession>A0A423XBS2</accession>
<feature type="compositionally biased region" description="Polar residues" evidence="1">
    <location>
        <begin position="1"/>
        <end position="22"/>
    </location>
</feature>
<feature type="region of interest" description="Disordered" evidence="1">
    <location>
        <begin position="1"/>
        <end position="78"/>
    </location>
</feature>
<organism evidence="2 3">
    <name type="scientific">Cytospora leucostoma</name>
    <dbReference type="NCBI Taxonomy" id="1230097"/>
    <lineage>
        <taxon>Eukaryota</taxon>
        <taxon>Fungi</taxon>
        <taxon>Dikarya</taxon>
        <taxon>Ascomycota</taxon>
        <taxon>Pezizomycotina</taxon>
        <taxon>Sordariomycetes</taxon>
        <taxon>Sordariomycetidae</taxon>
        <taxon>Diaporthales</taxon>
        <taxon>Cytosporaceae</taxon>
        <taxon>Cytospora</taxon>
    </lineage>
</organism>
<reference evidence="2 3" key="1">
    <citation type="submission" date="2015-09" db="EMBL/GenBank/DDBJ databases">
        <title>Host preference determinants of Valsa canker pathogens revealed by comparative genomics.</title>
        <authorList>
            <person name="Yin Z."/>
            <person name="Huang L."/>
        </authorList>
    </citation>
    <scope>NUCLEOTIDE SEQUENCE [LARGE SCALE GENOMIC DNA]</scope>
    <source>
        <strain evidence="2 3">SXYLt</strain>
    </source>
</reference>
<dbReference type="Proteomes" id="UP000285146">
    <property type="component" value="Unassembled WGS sequence"/>
</dbReference>
<gene>
    <name evidence="2" type="ORF">VPNG_04406</name>
</gene>
<keyword evidence="3" id="KW-1185">Reference proteome</keyword>
<dbReference type="AlphaFoldDB" id="A0A423XBS2"/>